<dbReference type="RefSeq" id="WP_085358568.1">
    <property type="nucleotide sequence ID" value="NZ_NAFD01000175.1"/>
</dbReference>
<proteinExistence type="predicted"/>
<dbReference type="EMBL" id="NAFI01000190">
    <property type="protein sequence ID" value="OSJ01791.1"/>
    <property type="molecule type" value="Genomic_DNA"/>
</dbReference>
<organism evidence="1 2">
    <name type="scientific">Bradyrhizobium canariense</name>
    <dbReference type="NCBI Taxonomy" id="255045"/>
    <lineage>
        <taxon>Bacteria</taxon>
        <taxon>Pseudomonadati</taxon>
        <taxon>Pseudomonadota</taxon>
        <taxon>Alphaproteobacteria</taxon>
        <taxon>Hyphomicrobiales</taxon>
        <taxon>Nitrobacteraceae</taxon>
        <taxon>Bradyrhizobium</taxon>
    </lineage>
</organism>
<reference evidence="1 2" key="1">
    <citation type="submission" date="2017-03" db="EMBL/GenBank/DDBJ databases">
        <title>Whole genome sequences of fourteen strains of Bradyrhizobium canariense and one strain of Bradyrhizobium japonicum isolated from Lupinus (Papilionoideae: Genisteae) species in Algeria.</title>
        <authorList>
            <person name="Crovadore J."/>
            <person name="Chekireb D."/>
            <person name="Brachmann A."/>
            <person name="Chablais R."/>
            <person name="Cochard B."/>
            <person name="Lefort F."/>
        </authorList>
    </citation>
    <scope>NUCLEOTIDE SEQUENCE [LARGE SCALE GENOMIC DNA]</scope>
    <source>
        <strain evidence="1 2">UBMA195</strain>
    </source>
</reference>
<dbReference type="AlphaFoldDB" id="A0A1X3GVG6"/>
<evidence type="ECO:0000313" key="2">
    <source>
        <dbReference type="Proteomes" id="UP000193553"/>
    </source>
</evidence>
<comment type="caution">
    <text evidence="1">The sequence shown here is derived from an EMBL/GenBank/DDBJ whole genome shotgun (WGS) entry which is preliminary data.</text>
</comment>
<sequence length="86" mass="9625">MSRTASLTTAFRNHIIDLPPGTETSTADHQAWVRENLPKLGTFLQTQHMADASCRCASQRPISAGWLTRVGARNVYRRTDKKAVRT</sequence>
<accession>A0A1X3GVG6</accession>
<name>A0A1X3GVG6_9BRAD</name>
<evidence type="ECO:0000313" key="1">
    <source>
        <dbReference type="EMBL" id="OSJ01791.1"/>
    </source>
</evidence>
<protein>
    <submittedName>
        <fullName evidence="1">Uncharacterized protein</fullName>
    </submittedName>
</protein>
<dbReference type="Proteomes" id="UP000193553">
    <property type="component" value="Unassembled WGS sequence"/>
</dbReference>
<gene>
    <name evidence="1" type="ORF">BSZ18_38990</name>
</gene>